<dbReference type="Gene3D" id="3.40.50.1820">
    <property type="entry name" value="alpha/beta hydrolase"/>
    <property type="match status" value="1"/>
</dbReference>
<organism evidence="5 6">
    <name type="scientific">Rotaria magnacalcarata</name>
    <dbReference type="NCBI Taxonomy" id="392030"/>
    <lineage>
        <taxon>Eukaryota</taxon>
        <taxon>Metazoa</taxon>
        <taxon>Spiralia</taxon>
        <taxon>Gnathifera</taxon>
        <taxon>Rotifera</taxon>
        <taxon>Eurotatoria</taxon>
        <taxon>Bdelloidea</taxon>
        <taxon>Philodinida</taxon>
        <taxon>Philodinidae</taxon>
        <taxon>Rotaria</taxon>
    </lineage>
</organism>
<dbReference type="Pfam" id="PF00561">
    <property type="entry name" value="Abhydrolase_1"/>
    <property type="match status" value="1"/>
</dbReference>
<evidence type="ECO:0000313" key="4">
    <source>
        <dbReference type="EMBL" id="CAF2080007.1"/>
    </source>
</evidence>
<dbReference type="GO" id="GO:0016020">
    <property type="term" value="C:membrane"/>
    <property type="evidence" value="ECO:0007669"/>
    <property type="project" value="TreeGrafter"/>
</dbReference>
<dbReference type="EMBL" id="CAJNRG010005709">
    <property type="protein sequence ID" value="CAF2080007.1"/>
    <property type="molecule type" value="Genomic_DNA"/>
</dbReference>
<dbReference type="PANTHER" id="PTHR43798">
    <property type="entry name" value="MONOACYLGLYCEROL LIPASE"/>
    <property type="match status" value="1"/>
</dbReference>
<comment type="caution">
    <text evidence="5">The sequence shown here is derived from an EMBL/GenBank/DDBJ whole genome shotgun (WGS) entry which is preliminary data.</text>
</comment>
<reference evidence="5" key="1">
    <citation type="submission" date="2021-02" db="EMBL/GenBank/DDBJ databases">
        <authorList>
            <person name="Nowell W R."/>
        </authorList>
    </citation>
    <scope>NUCLEOTIDE SEQUENCE</scope>
</reference>
<sequence length="251" mass="28479">MVRTTISIPCICSGNVEGVMIKNDTAAPNDFDDGIKKIICIHGWLDNVNSFLPLAEKLVNDRPNYEMFAYDRAGHGFSSHLPKGCEYSMASVIQDLRTVILHLGWDKTKFSMLGHSYGAVFGMVYAACYPEEVECIVAMDTIPSSETSPEDIFKHYRSRIDASLQYHTKPLPIHPFTDELARSGVQAAKVSIFVIFSSNSDRPKYKKTFDYLKEYNPNYELGLIEGPHDFHLTNAKEVVDIVKRYFDKYLK</sequence>
<keyword evidence="2" id="KW-0378">Hydrolase</keyword>
<dbReference type="Proteomes" id="UP000663842">
    <property type="component" value="Unassembled WGS sequence"/>
</dbReference>
<dbReference type="GO" id="GO:0016787">
    <property type="term" value="F:hydrolase activity"/>
    <property type="evidence" value="ECO:0007669"/>
    <property type="project" value="UniProtKB-KW"/>
</dbReference>
<dbReference type="PANTHER" id="PTHR43798:SF14">
    <property type="entry name" value="SERINE HYDROLASE-LIKE PROTEIN DDB_G0286239"/>
    <property type="match status" value="1"/>
</dbReference>
<dbReference type="AlphaFoldDB" id="A0A819CA16"/>
<comment type="similarity">
    <text evidence="1">Belongs to the AB hydrolase superfamily.</text>
</comment>
<proteinExistence type="inferred from homology"/>
<dbReference type="Proteomes" id="UP000663887">
    <property type="component" value="Unassembled WGS sequence"/>
</dbReference>
<evidence type="ECO:0000313" key="6">
    <source>
        <dbReference type="Proteomes" id="UP000663842"/>
    </source>
</evidence>
<dbReference type="InterPro" id="IPR029058">
    <property type="entry name" value="AB_hydrolase_fold"/>
</dbReference>
<evidence type="ECO:0000256" key="1">
    <source>
        <dbReference type="ARBA" id="ARBA00008645"/>
    </source>
</evidence>
<dbReference type="InterPro" id="IPR050266">
    <property type="entry name" value="AB_hydrolase_sf"/>
</dbReference>
<dbReference type="EMBL" id="CAJOBF010000427">
    <property type="protein sequence ID" value="CAF3815921.1"/>
    <property type="molecule type" value="Genomic_DNA"/>
</dbReference>
<protein>
    <recommendedName>
        <fullName evidence="3">AB hydrolase-1 domain-containing protein</fullName>
    </recommendedName>
</protein>
<evidence type="ECO:0000313" key="5">
    <source>
        <dbReference type="EMBL" id="CAF3815921.1"/>
    </source>
</evidence>
<name>A0A819CA16_9BILA</name>
<evidence type="ECO:0000256" key="2">
    <source>
        <dbReference type="ARBA" id="ARBA00022801"/>
    </source>
</evidence>
<gene>
    <name evidence="5" type="ORF">UXM345_LOCUS5670</name>
    <name evidence="4" type="ORF">XDN619_LOCUS14463</name>
</gene>
<accession>A0A819CA16</accession>
<evidence type="ECO:0000259" key="3">
    <source>
        <dbReference type="Pfam" id="PF00561"/>
    </source>
</evidence>
<feature type="domain" description="AB hydrolase-1" evidence="3">
    <location>
        <begin position="38"/>
        <end position="157"/>
    </location>
</feature>
<dbReference type="InterPro" id="IPR000073">
    <property type="entry name" value="AB_hydrolase_1"/>
</dbReference>
<dbReference type="SUPFAM" id="SSF53474">
    <property type="entry name" value="alpha/beta-Hydrolases"/>
    <property type="match status" value="1"/>
</dbReference>